<gene>
    <name evidence="1" type="ORF">FNM00_10625</name>
</gene>
<keyword evidence="2" id="KW-1185">Reference proteome</keyword>
<name>A0A554S8Y2_9ACTN</name>
<organism evidence="1 2">
    <name type="scientific">Aeromicrobium piscarium</name>
    <dbReference type="NCBI Taxonomy" id="2590901"/>
    <lineage>
        <taxon>Bacteria</taxon>
        <taxon>Bacillati</taxon>
        <taxon>Actinomycetota</taxon>
        <taxon>Actinomycetes</taxon>
        <taxon>Propionibacteriales</taxon>
        <taxon>Nocardioidaceae</taxon>
        <taxon>Aeromicrobium</taxon>
    </lineage>
</organism>
<evidence type="ECO:0000313" key="2">
    <source>
        <dbReference type="Proteomes" id="UP000316988"/>
    </source>
</evidence>
<sequence>MSAATMTCPSWCDDHFLSEHPEDEQCNGVIELGPGGYRVSLAQGVRDEAPVAFLDAPTDDELTAEGLRELGHALFRASFVLDGIERGETA</sequence>
<dbReference type="Proteomes" id="UP000316988">
    <property type="component" value="Unassembled WGS sequence"/>
</dbReference>
<reference evidence="1 2" key="1">
    <citation type="submission" date="2019-07" db="EMBL/GenBank/DDBJ databases">
        <authorList>
            <person name="Zhao L.H."/>
        </authorList>
    </citation>
    <scope>NUCLEOTIDE SEQUENCE [LARGE SCALE GENOMIC DNA]</scope>
    <source>
        <strain evidence="1 2">Co35</strain>
    </source>
</reference>
<dbReference type="EMBL" id="VLNT01000007">
    <property type="protein sequence ID" value="TSD62818.1"/>
    <property type="molecule type" value="Genomic_DNA"/>
</dbReference>
<comment type="caution">
    <text evidence="1">The sequence shown here is derived from an EMBL/GenBank/DDBJ whole genome shotgun (WGS) entry which is preliminary data.</text>
</comment>
<proteinExistence type="predicted"/>
<dbReference type="AlphaFoldDB" id="A0A554S8Y2"/>
<dbReference type="RefSeq" id="WP_143913435.1">
    <property type="nucleotide sequence ID" value="NZ_VLNT01000007.1"/>
</dbReference>
<accession>A0A554S8Y2</accession>
<evidence type="ECO:0000313" key="1">
    <source>
        <dbReference type="EMBL" id="TSD62818.1"/>
    </source>
</evidence>
<protein>
    <submittedName>
        <fullName evidence="1">Uncharacterized protein</fullName>
    </submittedName>
</protein>